<proteinExistence type="predicted"/>
<dbReference type="Pfam" id="PF14033">
    <property type="entry name" value="DUF4246"/>
    <property type="match status" value="1"/>
</dbReference>
<dbReference type="InterPro" id="IPR025340">
    <property type="entry name" value="DUF4246"/>
</dbReference>
<accession>A0A9P9WWN5</accession>
<dbReference type="PANTHER" id="PTHR33119:SF1">
    <property type="entry name" value="FE2OG DIOXYGENASE DOMAIN-CONTAINING PROTEIN"/>
    <property type="match status" value="1"/>
</dbReference>
<dbReference type="InterPro" id="IPR049207">
    <property type="entry name" value="DUF4246_N"/>
</dbReference>
<evidence type="ECO:0008006" key="5">
    <source>
        <dbReference type="Google" id="ProtNLM"/>
    </source>
</evidence>
<comment type="caution">
    <text evidence="3">The sequence shown here is derived from an EMBL/GenBank/DDBJ whole genome shotgun (WGS) entry which is preliminary data.</text>
</comment>
<organism evidence="3 4">
    <name type="scientific">Neoarthrinium moseri</name>
    <dbReference type="NCBI Taxonomy" id="1658444"/>
    <lineage>
        <taxon>Eukaryota</taxon>
        <taxon>Fungi</taxon>
        <taxon>Dikarya</taxon>
        <taxon>Ascomycota</taxon>
        <taxon>Pezizomycotina</taxon>
        <taxon>Sordariomycetes</taxon>
        <taxon>Xylariomycetidae</taxon>
        <taxon>Amphisphaeriales</taxon>
        <taxon>Apiosporaceae</taxon>
        <taxon>Neoarthrinium</taxon>
    </lineage>
</organism>
<reference evidence="3" key="1">
    <citation type="submission" date="2021-03" db="EMBL/GenBank/DDBJ databases">
        <title>Revisited historic fungal species revealed as producer of novel bioactive compounds through whole genome sequencing and comparative genomics.</title>
        <authorList>
            <person name="Vignolle G.A."/>
            <person name="Hochenegger N."/>
            <person name="Mach R.L."/>
            <person name="Mach-Aigner A.R."/>
            <person name="Javad Rahimi M."/>
            <person name="Salim K.A."/>
            <person name="Chan C.M."/>
            <person name="Lim L.B.L."/>
            <person name="Cai F."/>
            <person name="Druzhinina I.S."/>
            <person name="U'Ren J.M."/>
            <person name="Derntl C."/>
        </authorList>
    </citation>
    <scope>NUCLEOTIDE SEQUENCE</scope>
    <source>
        <strain evidence="3">TUCIM 5799</strain>
    </source>
</reference>
<name>A0A9P9WWN5_9PEZI</name>
<dbReference type="Proteomes" id="UP000829685">
    <property type="component" value="Unassembled WGS sequence"/>
</dbReference>
<dbReference type="InterPro" id="IPR049192">
    <property type="entry name" value="DUF4246_C"/>
</dbReference>
<evidence type="ECO:0000259" key="1">
    <source>
        <dbReference type="Pfam" id="PF14033"/>
    </source>
</evidence>
<evidence type="ECO:0000313" key="3">
    <source>
        <dbReference type="EMBL" id="KAI1880576.1"/>
    </source>
</evidence>
<evidence type="ECO:0000313" key="4">
    <source>
        <dbReference type="Proteomes" id="UP000829685"/>
    </source>
</evidence>
<keyword evidence="4" id="KW-1185">Reference proteome</keyword>
<dbReference type="PANTHER" id="PTHR33119">
    <property type="entry name" value="IFI3P"/>
    <property type="match status" value="1"/>
</dbReference>
<protein>
    <recommendedName>
        <fullName evidence="5">Glycosyltransferase family 25 protein</fullName>
    </recommendedName>
</protein>
<dbReference type="AlphaFoldDB" id="A0A9P9WWN5"/>
<dbReference type="CDD" id="cd06532">
    <property type="entry name" value="Glyco_transf_25"/>
    <property type="match status" value="1"/>
</dbReference>
<gene>
    <name evidence="3" type="ORF">JX265_000816</name>
</gene>
<evidence type="ECO:0000259" key="2">
    <source>
        <dbReference type="Pfam" id="PF21666"/>
    </source>
</evidence>
<feature type="domain" description="DUF4246" evidence="2">
    <location>
        <begin position="8"/>
        <end position="77"/>
    </location>
</feature>
<sequence>MSTTRRLYPGLGSALEEDCSGKNSFPVGMDVHCEEAVSSLLPVREVAMMVIMDRLTDKPEWNKKVFDEHILAKWRKEALDFPDDALWKQASGGKSFDPSEAQGEYLEELSAVSQIRPLKNIITDEIFDYCVKELQNKARYFAESGIVPTLEAEASVAKSDTLVDPELRSTLRRAFDELKADQAEFPDWHPGTDEKVQNLVHPSMYPLVYGSSRVFQSEVVGVNDAVYGWAGRGYIIKHPDHHPDVRVYFGELWSRNYQWLPANVAVDDAGSVKFTSYVNNLHPNEHRSIYSTLEKLVEKAIPMWNQCLAFPDDTNPRIRAGRVSSRFKLDHDANDDNEDNWTPIESEVAGIAVHSDEVDSLREPVQPQPLPFENIDYKPSLRLQEKFNSSGLQIIVKMASIELTPEKPTFPSGSWHLEGLMNERICATALYYLDSENITTSSLAFRMRTDSDTGMEDDEFRVPQDSYKWLERVYGTRLSPNAAPCIQNYGSVETPEGRLLAFPNIFQHCVSPFRLVDPTKPGHRRFIALWLVDPHLRIISTANVPPQQQDWWVDALLGPSPVSEEEALSKLPTGLVRLLQEKGIIGSSGIGLSASSLPPEPSSIAQPKLYVPGMSVEEAREHQEKLMEERTVSQESTDLDWHDERRPSNLTFGAIGTLLILAILLIQTRRALPRVPTYFGSKTESKDRHLINDIQNGTLGFEKIFIVGLPSRTDRRDSMVLAAALSGLEIEFIDGVVGSAVPDKAIPTRPGQGRLPDPSVGSWRGHMNAIQEVVRRNLSSALILEDDADWDVRIRDQLRSFALATQALTQPLHRSEAAFADPTFPRPPAGSESMTPELAFGRLPKTVAPRISPFGDNWDAFWLGHCGMHFPFEDNTVIPRGRVVQADDTVPQQQHLWTLSNPNDVKEQYSNHTRVVHHVQDGICSLGYAVSQKGARQMLHQVGLKNFNAAFDILLRWFCEGVEDRKYHNCLTLQPALFQHHRFAGPKSANSDISDHGEGFQEASTDVVRWSVRMNAEAMMAGEPFVDQFPDAL</sequence>
<dbReference type="Pfam" id="PF21666">
    <property type="entry name" value="DUF4246_N"/>
    <property type="match status" value="1"/>
</dbReference>
<dbReference type="InterPro" id="IPR002654">
    <property type="entry name" value="Glyco_trans_25"/>
</dbReference>
<feature type="domain" description="DUF4246" evidence="1">
    <location>
        <begin position="125"/>
        <end position="554"/>
    </location>
</feature>
<dbReference type="EMBL" id="JAFIMR010000002">
    <property type="protein sequence ID" value="KAI1880576.1"/>
    <property type="molecule type" value="Genomic_DNA"/>
</dbReference>